<dbReference type="Proteomes" id="UP001497535">
    <property type="component" value="Unassembled WGS sequence"/>
</dbReference>
<keyword evidence="2" id="KW-1185">Reference proteome</keyword>
<accession>A0ACB1B2B6</accession>
<comment type="caution">
    <text evidence="1">The sequence shown here is derived from an EMBL/GenBank/DDBJ whole genome shotgun (WGS) entry which is preliminary data.</text>
</comment>
<gene>
    <name evidence="1" type="ORF">MENTE1834_LOCUS46482</name>
</gene>
<dbReference type="EMBL" id="CAVMJV010000169">
    <property type="protein sequence ID" value="CAK5119341.1"/>
    <property type="molecule type" value="Genomic_DNA"/>
</dbReference>
<proteinExistence type="predicted"/>
<organism evidence="1 2">
    <name type="scientific">Meloidogyne enterolobii</name>
    <name type="common">Root-knot nematode worm</name>
    <name type="synonym">Meloidogyne mayaguensis</name>
    <dbReference type="NCBI Taxonomy" id="390850"/>
    <lineage>
        <taxon>Eukaryota</taxon>
        <taxon>Metazoa</taxon>
        <taxon>Ecdysozoa</taxon>
        <taxon>Nematoda</taxon>
        <taxon>Chromadorea</taxon>
        <taxon>Rhabditida</taxon>
        <taxon>Tylenchina</taxon>
        <taxon>Tylenchomorpha</taxon>
        <taxon>Tylenchoidea</taxon>
        <taxon>Meloidogynidae</taxon>
        <taxon>Meloidogyninae</taxon>
        <taxon>Meloidogyne</taxon>
    </lineage>
</organism>
<evidence type="ECO:0000313" key="2">
    <source>
        <dbReference type="Proteomes" id="UP001497535"/>
    </source>
</evidence>
<sequence length="340" mass="38040">MYFINKDGRKLLQSYTITRIEIRILLNKKNLSYTLATRGANKLWQLLHTEPYIAALGALTGNQAVQMVRAGLKAIYLSGWQVAADANTAGDMYPDQSLYPANSGPELARKINRALRRADLVECVEAEDYKSQRDWYVPIVADAEAGFGGALNCFELMKAYIEAGASGVHFEDQLGSEKKCGHMGGKVLIPTAQHIRHLNAARLAADVCGVPTIIVARTDAESARLITSDIDERDHPFIDKHAGRTAEGFYRLREDNAIQSCIERAKSYAPYCDLIWMETSHPTLTDAREFSEGVRKVEKLFLEEQEPIQGGELEISLQTDRTRRVLQELRSVSRKISHSQ</sequence>
<protein>
    <submittedName>
        <fullName evidence="1">Uncharacterized protein</fullName>
    </submittedName>
</protein>
<name>A0ACB1B2B6_MELEN</name>
<reference evidence="1" key="1">
    <citation type="submission" date="2023-11" db="EMBL/GenBank/DDBJ databases">
        <authorList>
            <person name="Poullet M."/>
        </authorList>
    </citation>
    <scope>NUCLEOTIDE SEQUENCE</scope>
    <source>
        <strain evidence="1">E1834</strain>
    </source>
</reference>
<evidence type="ECO:0000313" key="1">
    <source>
        <dbReference type="EMBL" id="CAK5119341.1"/>
    </source>
</evidence>